<dbReference type="GO" id="GO:0005576">
    <property type="term" value="C:extracellular region"/>
    <property type="evidence" value="ECO:0007669"/>
    <property type="project" value="TreeGrafter"/>
</dbReference>
<dbReference type="RefSeq" id="XP_058333255.1">
    <property type="nucleotide sequence ID" value="XM_058470114.1"/>
</dbReference>
<dbReference type="InterPro" id="IPR011583">
    <property type="entry name" value="Chitinase_II/V-like_cat"/>
</dbReference>
<dbReference type="Gene3D" id="3.20.20.80">
    <property type="entry name" value="Glycosidases"/>
    <property type="match status" value="1"/>
</dbReference>
<dbReference type="FunFam" id="3.10.50.10:FF:000009">
    <property type="entry name" value="CTS2p putative chitinase"/>
    <property type="match status" value="1"/>
</dbReference>
<sequence length="283" mass="31037">MEVDSCQGALRAFIQLKQQYSQMRVILSIGGGGKGSENFASVAHNRAKLETFVRSARQLVDEHGLDGIDIDWEHPATSKEGKDYVRLLSRLREVLPAPRYTLTTALPAGQWALRNIDLSAAQKYLDMINLMTYDFSGPWESETGHHAQLYGSPTSCYSAVNYVLTQKVPSQKIILGIPTYGRSFLGSNGPGQRYTGTGGEDGVFDYRDLPRPGAQEYLDEQAGAASCVGGDGGFVSYDNPWTVQQKAQLAISSKLGGLFYWHICSDGRSPSLIETGYNTLHDL</sequence>
<feature type="domain" description="GH18" evidence="10">
    <location>
        <begin position="1"/>
        <end position="283"/>
    </location>
</feature>
<dbReference type="GO" id="GO:0000272">
    <property type="term" value="P:polysaccharide catabolic process"/>
    <property type="evidence" value="ECO:0007669"/>
    <property type="project" value="UniProtKB-KW"/>
</dbReference>
<evidence type="ECO:0000256" key="4">
    <source>
        <dbReference type="ARBA" id="ARBA00022801"/>
    </source>
</evidence>
<dbReference type="EC" id="3.2.1.14" evidence="3"/>
<dbReference type="PROSITE" id="PS01095">
    <property type="entry name" value="GH18_1"/>
    <property type="match status" value="1"/>
</dbReference>
<dbReference type="PANTHER" id="PTHR11177">
    <property type="entry name" value="CHITINASE"/>
    <property type="match status" value="1"/>
</dbReference>
<dbReference type="AlphaFoldDB" id="A0A9W9PFP0"/>
<dbReference type="SUPFAM" id="SSF51445">
    <property type="entry name" value="(Trans)glycosidases"/>
    <property type="match status" value="1"/>
</dbReference>
<protein>
    <recommendedName>
        <fullName evidence="3">chitinase</fullName>
        <ecNumber evidence="3">3.2.1.14</ecNumber>
    </recommendedName>
</protein>
<dbReference type="OrthoDB" id="76388at2759"/>
<dbReference type="GeneID" id="83197417"/>
<dbReference type="PANTHER" id="PTHR11177:SF228">
    <property type="entry name" value="CHITINASE"/>
    <property type="match status" value="1"/>
</dbReference>
<dbReference type="SMART" id="SM00636">
    <property type="entry name" value="Glyco_18"/>
    <property type="match status" value="1"/>
</dbReference>
<dbReference type="GO" id="GO:0006032">
    <property type="term" value="P:chitin catabolic process"/>
    <property type="evidence" value="ECO:0007669"/>
    <property type="project" value="UniProtKB-KW"/>
</dbReference>
<gene>
    <name evidence="11" type="ORF">N7468_000817</name>
</gene>
<evidence type="ECO:0000256" key="6">
    <source>
        <dbReference type="ARBA" id="ARBA00023277"/>
    </source>
</evidence>
<comment type="catalytic activity">
    <reaction evidence="1">
        <text>Random endo-hydrolysis of N-acetyl-beta-D-glucosaminide (1-&gt;4)-beta-linkages in chitin and chitodextrins.</text>
        <dbReference type="EC" id="3.2.1.14"/>
    </reaction>
</comment>
<dbReference type="InterPro" id="IPR017853">
    <property type="entry name" value="GH"/>
</dbReference>
<evidence type="ECO:0000256" key="1">
    <source>
        <dbReference type="ARBA" id="ARBA00000822"/>
    </source>
</evidence>
<dbReference type="GO" id="GO:0008843">
    <property type="term" value="F:endochitinase activity"/>
    <property type="evidence" value="ECO:0007669"/>
    <property type="project" value="UniProtKB-EC"/>
</dbReference>
<reference evidence="11" key="2">
    <citation type="journal article" date="2023" name="IMA Fungus">
        <title>Comparative genomic study of the Penicillium genus elucidates a diverse pangenome and 15 lateral gene transfer events.</title>
        <authorList>
            <person name="Petersen C."/>
            <person name="Sorensen T."/>
            <person name="Nielsen M.R."/>
            <person name="Sondergaard T.E."/>
            <person name="Sorensen J.L."/>
            <person name="Fitzpatrick D.A."/>
            <person name="Frisvad J.C."/>
            <person name="Nielsen K.L."/>
        </authorList>
    </citation>
    <scope>NUCLEOTIDE SEQUENCE</scope>
    <source>
        <strain evidence="11">IBT 19713</strain>
    </source>
</reference>
<keyword evidence="8" id="KW-0624">Polysaccharide degradation</keyword>
<evidence type="ECO:0000313" key="11">
    <source>
        <dbReference type="EMBL" id="KAJ5245834.1"/>
    </source>
</evidence>
<organism evidence="11 12">
    <name type="scientific">Penicillium chermesinum</name>
    <dbReference type="NCBI Taxonomy" id="63820"/>
    <lineage>
        <taxon>Eukaryota</taxon>
        <taxon>Fungi</taxon>
        <taxon>Dikarya</taxon>
        <taxon>Ascomycota</taxon>
        <taxon>Pezizomycotina</taxon>
        <taxon>Eurotiomycetes</taxon>
        <taxon>Eurotiomycetidae</taxon>
        <taxon>Eurotiales</taxon>
        <taxon>Aspergillaceae</taxon>
        <taxon>Penicillium</taxon>
    </lineage>
</organism>
<dbReference type="InterPro" id="IPR050314">
    <property type="entry name" value="Glycosyl_Hydrlase_18"/>
</dbReference>
<evidence type="ECO:0000256" key="5">
    <source>
        <dbReference type="ARBA" id="ARBA00023024"/>
    </source>
</evidence>
<keyword evidence="4 9" id="KW-0378">Hydrolase</keyword>
<comment type="caution">
    <text evidence="11">The sequence shown here is derived from an EMBL/GenBank/DDBJ whole genome shotgun (WGS) entry which is preliminary data.</text>
</comment>
<dbReference type="PROSITE" id="PS51910">
    <property type="entry name" value="GH18_2"/>
    <property type="match status" value="1"/>
</dbReference>
<dbReference type="EMBL" id="JAPQKS010000002">
    <property type="protein sequence ID" value="KAJ5245834.1"/>
    <property type="molecule type" value="Genomic_DNA"/>
</dbReference>
<keyword evidence="5" id="KW-0146">Chitin degradation</keyword>
<dbReference type="Gene3D" id="3.10.50.10">
    <property type="match status" value="1"/>
</dbReference>
<dbReference type="InterPro" id="IPR001579">
    <property type="entry name" value="Glyco_hydro_18_chit_AS"/>
</dbReference>
<evidence type="ECO:0000256" key="8">
    <source>
        <dbReference type="ARBA" id="ARBA00023326"/>
    </source>
</evidence>
<keyword evidence="6" id="KW-0119">Carbohydrate metabolism</keyword>
<dbReference type="SUPFAM" id="SSF54556">
    <property type="entry name" value="Chitinase insertion domain"/>
    <property type="match status" value="1"/>
</dbReference>
<comment type="similarity">
    <text evidence="2">Belongs to the glycosyl hydrolase 18 family. Chitinase class V subfamily.</text>
</comment>
<dbReference type="InterPro" id="IPR001223">
    <property type="entry name" value="Glyco_hydro18_cat"/>
</dbReference>
<dbReference type="InterPro" id="IPR029070">
    <property type="entry name" value="Chitinase_insertion_sf"/>
</dbReference>
<accession>A0A9W9PFP0</accession>
<keyword evidence="12" id="KW-1185">Reference proteome</keyword>
<name>A0A9W9PFP0_9EURO</name>
<dbReference type="Pfam" id="PF00704">
    <property type="entry name" value="Glyco_hydro_18"/>
    <property type="match status" value="1"/>
</dbReference>
<evidence type="ECO:0000259" key="10">
    <source>
        <dbReference type="PROSITE" id="PS51910"/>
    </source>
</evidence>
<keyword evidence="7 9" id="KW-0326">Glycosidase</keyword>
<reference evidence="11" key="1">
    <citation type="submission" date="2022-11" db="EMBL/GenBank/DDBJ databases">
        <authorList>
            <person name="Petersen C."/>
        </authorList>
    </citation>
    <scope>NUCLEOTIDE SEQUENCE</scope>
    <source>
        <strain evidence="11">IBT 19713</strain>
    </source>
</reference>
<evidence type="ECO:0000256" key="7">
    <source>
        <dbReference type="ARBA" id="ARBA00023295"/>
    </source>
</evidence>
<evidence type="ECO:0000313" key="12">
    <source>
        <dbReference type="Proteomes" id="UP001150941"/>
    </source>
</evidence>
<evidence type="ECO:0000256" key="9">
    <source>
        <dbReference type="RuleBase" id="RU000489"/>
    </source>
</evidence>
<dbReference type="GO" id="GO:0008061">
    <property type="term" value="F:chitin binding"/>
    <property type="evidence" value="ECO:0007669"/>
    <property type="project" value="InterPro"/>
</dbReference>
<evidence type="ECO:0000256" key="2">
    <source>
        <dbReference type="ARBA" id="ARBA00008682"/>
    </source>
</evidence>
<evidence type="ECO:0000256" key="3">
    <source>
        <dbReference type="ARBA" id="ARBA00012729"/>
    </source>
</evidence>
<proteinExistence type="inferred from homology"/>
<dbReference type="Proteomes" id="UP001150941">
    <property type="component" value="Unassembled WGS sequence"/>
</dbReference>